<sequence length="142" mass="15792">MTHGWDIKTNSAKGTDSEDRHFAELAVRHLTADRNGRSLTRTTRTKWQWAGLRLQDGVVKDDGSGHYYISEEEGLGSLQSGEVMGEPASPGTSSPMKLRLVTVLLISFLLHINVATALQWLPYVYLHYFNFTLTAPDSANLS</sequence>
<protein>
    <submittedName>
        <fullName evidence="2">ORM1-like protein 2</fullName>
    </submittedName>
</protein>
<dbReference type="WBParaSite" id="MCU_003610-RA">
    <property type="protein sequence ID" value="MCU_003610-RA"/>
    <property type="gene ID" value="MCU_003610"/>
</dbReference>
<organism evidence="2">
    <name type="scientific">Mesocestoides corti</name>
    <name type="common">Flatworm</name>
    <dbReference type="NCBI Taxonomy" id="53468"/>
    <lineage>
        <taxon>Eukaryota</taxon>
        <taxon>Metazoa</taxon>
        <taxon>Spiralia</taxon>
        <taxon>Lophotrochozoa</taxon>
        <taxon>Platyhelminthes</taxon>
        <taxon>Cestoda</taxon>
        <taxon>Eucestoda</taxon>
        <taxon>Cyclophyllidea</taxon>
        <taxon>Mesocestoididae</taxon>
        <taxon>Mesocestoides</taxon>
    </lineage>
</organism>
<dbReference type="AlphaFoldDB" id="A0A5K3EWQ9"/>
<keyword evidence="1" id="KW-1133">Transmembrane helix</keyword>
<evidence type="ECO:0000256" key="1">
    <source>
        <dbReference type="SAM" id="Phobius"/>
    </source>
</evidence>
<keyword evidence="1" id="KW-0812">Transmembrane</keyword>
<accession>A0A5K3EWQ9</accession>
<proteinExistence type="predicted"/>
<feature type="transmembrane region" description="Helical" evidence="1">
    <location>
        <begin position="100"/>
        <end position="121"/>
    </location>
</feature>
<name>A0A5K3EWQ9_MESCO</name>
<reference evidence="2" key="1">
    <citation type="submission" date="2019-11" db="UniProtKB">
        <authorList>
            <consortium name="WormBaseParasite"/>
        </authorList>
    </citation>
    <scope>IDENTIFICATION</scope>
</reference>
<evidence type="ECO:0000313" key="2">
    <source>
        <dbReference type="WBParaSite" id="MCU_003610-RA"/>
    </source>
</evidence>
<keyword evidence="1" id="KW-0472">Membrane</keyword>